<accession>A0A074LPP6</accession>
<feature type="transmembrane region" description="Helical" evidence="7">
    <location>
        <begin position="12"/>
        <end position="34"/>
    </location>
</feature>
<evidence type="ECO:0000256" key="6">
    <source>
        <dbReference type="ARBA" id="ARBA00023136"/>
    </source>
</evidence>
<feature type="transmembrane region" description="Helical" evidence="7">
    <location>
        <begin position="117"/>
        <end position="141"/>
    </location>
</feature>
<dbReference type="Pfam" id="PF02322">
    <property type="entry name" value="Cyt_bd_oxida_II"/>
    <property type="match status" value="1"/>
</dbReference>
<comment type="caution">
    <text evidence="8">The sequence shown here is derived from an EMBL/GenBank/DDBJ whole genome shotgun (WGS) entry which is preliminary data.</text>
</comment>
<dbReference type="GO" id="GO:0005886">
    <property type="term" value="C:plasma membrane"/>
    <property type="evidence" value="ECO:0007669"/>
    <property type="project" value="UniProtKB-SubCell"/>
</dbReference>
<evidence type="ECO:0000256" key="1">
    <source>
        <dbReference type="ARBA" id="ARBA00004651"/>
    </source>
</evidence>
<sequence>MSLENVGITVLWMFLYGYVIVASIDFGAGFFSYYSFITGREHLVNGVIERYLSPMWEVTNVFLIFFMVGLIGFYPDTAYYYGTALLVPGSIALVLLALRGSFYAFSHYAKSSALYRFLYGATGLFIPASLATVLTISEGGFIDENNGKVTLALDRLLSNPYSWAVVLVAVTSVLYISASFLAYYAKKARDPAAAETLRRFALATALPTIFASLLVFFTLRTHNPGHFERMLDIYPLFLGSFGCFLVAFALQVTRKSYGWAFVWVMLQFLFALFGYGASHLPYLLEPYIKVHDSITSPQMGLALVIGLIAGLCLLIPSLVLLMKLFLFNTKYASGKLSEEP</sequence>
<evidence type="ECO:0000313" key="9">
    <source>
        <dbReference type="Proteomes" id="UP000027931"/>
    </source>
</evidence>
<dbReference type="OrthoDB" id="2416742at2"/>
<evidence type="ECO:0000256" key="3">
    <source>
        <dbReference type="ARBA" id="ARBA00022475"/>
    </source>
</evidence>
<evidence type="ECO:0000256" key="2">
    <source>
        <dbReference type="ARBA" id="ARBA00007543"/>
    </source>
</evidence>
<dbReference type="STRING" id="1157490.EL26_15440"/>
<evidence type="ECO:0000313" key="8">
    <source>
        <dbReference type="EMBL" id="KEO82470.1"/>
    </source>
</evidence>
<feature type="transmembrane region" description="Helical" evidence="7">
    <location>
        <begin position="55"/>
        <end position="74"/>
    </location>
</feature>
<evidence type="ECO:0000256" key="4">
    <source>
        <dbReference type="ARBA" id="ARBA00022692"/>
    </source>
</evidence>
<evidence type="ECO:0000256" key="7">
    <source>
        <dbReference type="SAM" id="Phobius"/>
    </source>
</evidence>
<dbReference type="RefSeq" id="WP_038090369.1">
    <property type="nucleotide sequence ID" value="NZ_JMIR01000022.1"/>
</dbReference>
<organism evidence="8 9">
    <name type="scientific">Tumebacillus flagellatus</name>
    <dbReference type="NCBI Taxonomy" id="1157490"/>
    <lineage>
        <taxon>Bacteria</taxon>
        <taxon>Bacillati</taxon>
        <taxon>Bacillota</taxon>
        <taxon>Bacilli</taxon>
        <taxon>Bacillales</taxon>
        <taxon>Alicyclobacillaceae</taxon>
        <taxon>Tumebacillus</taxon>
    </lineage>
</organism>
<dbReference type="eggNOG" id="COG1294">
    <property type="taxonomic scope" value="Bacteria"/>
</dbReference>
<comment type="subcellular location">
    <subcellularLocation>
        <location evidence="1">Cell membrane</location>
        <topology evidence="1">Multi-pass membrane protein</topology>
    </subcellularLocation>
</comment>
<reference evidence="8 9" key="1">
    <citation type="journal article" date="2013" name="Int. J. Syst. Evol. Microbiol.">
        <title>Tumebacillus flagellatus sp. nov., an alpha-amylase/pullulanase-producing bacterium isolated from cassava wastewater.</title>
        <authorList>
            <person name="Wang Q."/>
            <person name="Xie N."/>
            <person name="Qin Y."/>
            <person name="Shen N."/>
            <person name="Zhu J."/>
            <person name="Mi H."/>
            <person name="Huang R."/>
        </authorList>
    </citation>
    <scope>NUCLEOTIDE SEQUENCE [LARGE SCALE GENOMIC DNA]</scope>
    <source>
        <strain evidence="8 9">GST4</strain>
    </source>
</reference>
<feature type="transmembrane region" description="Helical" evidence="7">
    <location>
        <begin position="197"/>
        <end position="219"/>
    </location>
</feature>
<protein>
    <submittedName>
        <fullName evidence="8">Cytochrome D ubiquinol oxidase subunit II</fullName>
    </submittedName>
</protein>
<keyword evidence="4 7" id="KW-0812">Transmembrane</keyword>
<keyword evidence="9" id="KW-1185">Reference proteome</keyword>
<name>A0A074LPP6_9BACL</name>
<feature type="transmembrane region" description="Helical" evidence="7">
    <location>
        <begin position="257"/>
        <end position="278"/>
    </location>
</feature>
<evidence type="ECO:0000256" key="5">
    <source>
        <dbReference type="ARBA" id="ARBA00022989"/>
    </source>
</evidence>
<feature type="transmembrane region" description="Helical" evidence="7">
    <location>
        <begin position="161"/>
        <end position="185"/>
    </location>
</feature>
<feature type="transmembrane region" description="Helical" evidence="7">
    <location>
        <begin position="80"/>
        <end position="105"/>
    </location>
</feature>
<feature type="transmembrane region" description="Helical" evidence="7">
    <location>
        <begin position="298"/>
        <end position="321"/>
    </location>
</feature>
<dbReference type="Proteomes" id="UP000027931">
    <property type="component" value="Unassembled WGS sequence"/>
</dbReference>
<dbReference type="InterPro" id="IPR003317">
    <property type="entry name" value="Cyt-d_oxidase_su2"/>
</dbReference>
<dbReference type="AlphaFoldDB" id="A0A074LPP6"/>
<keyword evidence="6 7" id="KW-0472">Membrane</keyword>
<comment type="similarity">
    <text evidence="2">Belongs to the cytochrome ubiquinol oxidase subunit 2 family.</text>
</comment>
<keyword evidence="3" id="KW-1003">Cell membrane</keyword>
<proteinExistence type="inferred from homology"/>
<feature type="transmembrane region" description="Helical" evidence="7">
    <location>
        <begin position="231"/>
        <end position="250"/>
    </location>
</feature>
<dbReference type="EMBL" id="JMIR01000022">
    <property type="protein sequence ID" value="KEO82470.1"/>
    <property type="molecule type" value="Genomic_DNA"/>
</dbReference>
<keyword evidence="5 7" id="KW-1133">Transmembrane helix</keyword>
<gene>
    <name evidence="8" type="ORF">EL26_15440</name>
</gene>